<organism evidence="1 2">
    <name type="scientific">Zasmidium cellare</name>
    <name type="common">Wine cellar mold</name>
    <name type="synonym">Racodium cellare</name>
    <dbReference type="NCBI Taxonomy" id="395010"/>
    <lineage>
        <taxon>Eukaryota</taxon>
        <taxon>Fungi</taxon>
        <taxon>Dikarya</taxon>
        <taxon>Ascomycota</taxon>
        <taxon>Pezizomycotina</taxon>
        <taxon>Dothideomycetes</taxon>
        <taxon>Dothideomycetidae</taxon>
        <taxon>Mycosphaerellales</taxon>
        <taxon>Mycosphaerellaceae</taxon>
        <taxon>Zasmidium</taxon>
    </lineage>
</organism>
<gene>
    <name evidence="1" type="ORF">PRZ48_005688</name>
</gene>
<comment type="caution">
    <text evidence="1">The sequence shown here is derived from an EMBL/GenBank/DDBJ whole genome shotgun (WGS) entry which is preliminary data.</text>
</comment>
<keyword evidence="2" id="KW-1185">Reference proteome</keyword>
<reference evidence="1 2" key="1">
    <citation type="journal article" date="2023" name="G3 (Bethesda)">
        <title>A chromosome-level genome assembly of Zasmidium syzygii isolated from banana leaves.</title>
        <authorList>
            <person name="van Westerhoven A.C."/>
            <person name="Mehrabi R."/>
            <person name="Talebi R."/>
            <person name="Steentjes M.B.F."/>
            <person name="Corcolon B."/>
            <person name="Chong P.A."/>
            <person name="Kema G.H.J."/>
            <person name="Seidl M.F."/>
        </authorList>
    </citation>
    <scope>NUCLEOTIDE SEQUENCE [LARGE SCALE GENOMIC DNA]</scope>
    <source>
        <strain evidence="1 2">P124</strain>
    </source>
</reference>
<protein>
    <submittedName>
        <fullName evidence="1">Uncharacterized protein</fullName>
    </submittedName>
</protein>
<proteinExistence type="predicted"/>
<evidence type="ECO:0000313" key="2">
    <source>
        <dbReference type="Proteomes" id="UP001305779"/>
    </source>
</evidence>
<dbReference type="Proteomes" id="UP001305779">
    <property type="component" value="Unassembled WGS sequence"/>
</dbReference>
<name>A0ABR0EM32_ZASCE</name>
<dbReference type="EMBL" id="JAXOVC010000004">
    <property type="protein sequence ID" value="KAK4502263.1"/>
    <property type="molecule type" value="Genomic_DNA"/>
</dbReference>
<evidence type="ECO:0000313" key="1">
    <source>
        <dbReference type="EMBL" id="KAK4502263.1"/>
    </source>
</evidence>
<sequence>MADPDVSDITITLHHQPCSPPDCSLKHPHIKPYTSKIYPTDPKSKPIGQINLYVFHKAKMDAINPGKMWEECQAFDAHHTGTKLDKIENFLANESFSTQGQDRIDHAEVVLFIDQGRGLAAVRETVKALQLPKKAIVMLQAGDAGGLRIGNVHEAGDKLTRHWKRLGFEEWSESDPSWLLLWLEDVYWV</sequence>
<accession>A0ABR0EM32</accession>